<dbReference type="InterPro" id="IPR005000">
    <property type="entry name" value="Aldolase/citrate-lyase_domain"/>
</dbReference>
<feature type="domain" description="HpcH/HpaI aldolase/citrate lyase" evidence="4">
    <location>
        <begin position="18"/>
        <end position="245"/>
    </location>
</feature>
<dbReference type="SUPFAM" id="SSF51621">
    <property type="entry name" value="Phosphoenolpyruvate/pyruvate domain"/>
    <property type="match status" value="1"/>
</dbReference>
<accession>A0ABQ5UVL1</accession>
<dbReference type="RefSeq" id="WP_284365756.1">
    <property type="nucleotide sequence ID" value="NZ_BSNI01000002.1"/>
</dbReference>
<dbReference type="Proteomes" id="UP001161405">
    <property type="component" value="Unassembled WGS sequence"/>
</dbReference>
<gene>
    <name evidence="5" type="ORF">GCM10007879_29710</name>
</gene>
<proteinExistence type="inferred from homology"/>
<dbReference type="InterPro" id="IPR015813">
    <property type="entry name" value="Pyrv/PenolPyrv_kinase-like_dom"/>
</dbReference>
<dbReference type="InterPro" id="IPR050251">
    <property type="entry name" value="HpcH-HpaI_aldolase"/>
</dbReference>
<evidence type="ECO:0000313" key="5">
    <source>
        <dbReference type="EMBL" id="GLQ18722.1"/>
    </source>
</evidence>
<keyword evidence="6" id="KW-1185">Reference proteome</keyword>
<evidence type="ECO:0000256" key="1">
    <source>
        <dbReference type="ARBA" id="ARBA00005568"/>
    </source>
</evidence>
<dbReference type="Gene3D" id="3.20.20.60">
    <property type="entry name" value="Phosphoenolpyruvate-binding domains"/>
    <property type="match status" value="1"/>
</dbReference>
<comment type="caution">
    <text evidence="5">The sequence shown here is derived from an EMBL/GenBank/DDBJ whole genome shotgun (WGS) entry which is preliminary data.</text>
</comment>
<sequence>MPAPTNKFKQALKNGEKQIGCWIGLADSYCAEIAASAGFDWLLVDGEHAPNDLRSMLTQLQIIEKSNSSAAVRLPIGETWMIKQALDAGAQTILVPMVESAEQARKLVKACHYPPNGVRGVGASLARASNFGGIPDYLTTADEQICLLVQVESQAGMDALDDILAVEGIDGVFIGPADLAADMGYLGSPKEPKVISAIENAISKIAASDKAAGILTLDETFANRCMALGATFVAVGIDVTAYANAMRNLASKFKS</sequence>
<reference evidence="5" key="1">
    <citation type="journal article" date="2014" name="Int. J. Syst. Evol. Microbiol.">
        <title>Complete genome of a new Firmicutes species belonging to the dominant human colonic microbiota ('Ruminococcus bicirculans') reveals two chromosomes and a selective capacity to utilize plant glucans.</title>
        <authorList>
            <consortium name="NISC Comparative Sequencing Program"/>
            <person name="Wegmann U."/>
            <person name="Louis P."/>
            <person name="Goesmann A."/>
            <person name="Henrissat B."/>
            <person name="Duncan S.H."/>
            <person name="Flint H.J."/>
        </authorList>
    </citation>
    <scope>NUCLEOTIDE SEQUENCE</scope>
    <source>
        <strain evidence="5">NBRC 107169</strain>
    </source>
</reference>
<protein>
    <submittedName>
        <fullName evidence="5">2-keto-3-deoxy-L-rhamnonate aldolase</fullName>
    </submittedName>
</protein>
<dbReference type="NCBIfam" id="TIGR02311">
    <property type="entry name" value="HpaI"/>
    <property type="match status" value="1"/>
</dbReference>
<dbReference type="InterPro" id="IPR012689">
    <property type="entry name" value="HpaI"/>
</dbReference>
<evidence type="ECO:0000256" key="2">
    <source>
        <dbReference type="ARBA" id="ARBA00022723"/>
    </source>
</evidence>
<dbReference type="EMBL" id="BSNI01000002">
    <property type="protein sequence ID" value="GLQ18722.1"/>
    <property type="molecule type" value="Genomic_DNA"/>
</dbReference>
<comment type="similarity">
    <text evidence="1">Belongs to the HpcH/HpaI aldolase family.</text>
</comment>
<dbReference type="Pfam" id="PF03328">
    <property type="entry name" value="HpcH_HpaI"/>
    <property type="match status" value="1"/>
</dbReference>
<reference evidence="5" key="2">
    <citation type="submission" date="2023-01" db="EMBL/GenBank/DDBJ databases">
        <title>Draft genome sequence of Maritalea porphyrae strain NBRC 107169.</title>
        <authorList>
            <person name="Sun Q."/>
            <person name="Mori K."/>
        </authorList>
    </citation>
    <scope>NUCLEOTIDE SEQUENCE</scope>
    <source>
        <strain evidence="5">NBRC 107169</strain>
    </source>
</reference>
<keyword evidence="2" id="KW-0479">Metal-binding</keyword>
<keyword evidence="3" id="KW-0456">Lyase</keyword>
<name>A0ABQ5UVL1_9HYPH</name>
<dbReference type="PANTHER" id="PTHR30502:SF0">
    <property type="entry name" value="PHOSPHOENOLPYRUVATE CARBOXYLASE FAMILY PROTEIN"/>
    <property type="match status" value="1"/>
</dbReference>
<evidence type="ECO:0000313" key="6">
    <source>
        <dbReference type="Proteomes" id="UP001161405"/>
    </source>
</evidence>
<dbReference type="InterPro" id="IPR040442">
    <property type="entry name" value="Pyrv_kinase-like_dom_sf"/>
</dbReference>
<dbReference type="PANTHER" id="PTHR30502">
    <property type="entry name" value="2-KETO-3-DEOXY-L-RHAMNONATE ALDOLASE"/>
    <property type="match status" value="1"/>
</dbReference>
<evidence type="ECO:0000256" key="3">
    <source>
        <dbReference type="ARBA" id="ARBA00023239"/>
    </source>
</evidence>
<evidence type="ECO:0000259" key="4">
    <source>
        <dbReference type="Pfam" id="PF03328"/>
    </source>
</evidence>
<organism evidence="5 6">
    <name type="scientific">Maritalea porphyrae</name>
    <dbReference type="NCBI Taxonomy" id="880732"/>
    <lineage>
        <taxon>Bacteria</taxon>
        <taxon>Pseudomonadati</taxon>
        <taxon>Pseudomonadota</taxon>
        <taxon>Alphaproteobacteria</taxon>
        <taxon>Hyphomicrobiales</taxon>
        <taxon>Devosiaceae</taxon>
        <taxon>Maritalea</taxon>
    </lineage>
</organism>